<sequence>MPDPNGVGAPRREAHPGRIFDRFRDTLSWVKLFGSRARGDYKTTSDVDLAIASKTDILTPLQTALEDSQLPYTFGLEDGIERSQIGSSGPIRCQTSAGWR</sequence>
<dbReference type="RefSeq" id="WP_326831123.1">
    <property type="nucleotide sequence ID" value="NZ_VULN01000009.1"/>
</dbReference>
<organism evidence="2 3">
    <name type="scientific">Acidaminococcus fermentans</name>
    <dbReference type="NCBI Taxonomy" id="905"/>
    <lineage>
        <taxon>Bacteria</taxon>
        <taxon>Bacillati</taxon>
        <taxon>Bacillota</taxon>
        <taxon>Negativicutes</taxon>
        <taxon>Acidaminococcales</taxon>
        <taxon>Acidaminococcaceae</taxon>
        <taxon>Acidaminococcus</taxon>
    </lineage>
</organism>
<evidence type="ECO:0000313" key="2">
    <source>
        <dbReference type="EMBL" id="MSS82421.1"/>
    </source>
</evidence>
<dbReference type="Proteomes" id="UP000441455">
    <property type="component" value="Unassembled WGS sequence"/>
</dbReference>
<protein>
    <submittedName>
        <fullName evidence="2">Nucleotidyltransferase domain-containing protein</fullName>
    </submittedName>
</protein>
<reference evidence="2 3" key="1">
    <citation type="submission" date="2019-08" db="EMBL/GenBank/DDBJ databases">
        <title>In-depth cultivation of the pig gut microbiome towards novel bacterial diversity and tailored functional studies.</title>
        <authorList>
            <person name="Wylensek D."/>
            <person name="Hitch T.C.A."/>
            <person name="Clavel T."/>
        </authorList>
    </citation>
    <scope>NUCLEOTIDE SEQUENCE [LARGE SCALE GENOMIC DNA]</scope>
    <source>
        <strain evidence="2 3">WCA-389-WT-5B</strain>
    </source>
</reference>
<dbReference type="AlphaFoldDB" id="A0A6N7VZ51"/>
<dbReference type="SUPFAM" id="SSF81301">
    <property type="entry name" value="Nucleotidyltransferase"/>
    <property type="match status" value="1"/>
</dbReference>
<keyword evidence="2" id="KW-0808">Transferase</keyword>
<dbReference type="InterPro" id="IPR041633">
    <property type="entry name" value="Polbeta"/>
</dbReference>
<comment type="caution">
    <text evidence="2">The sequence shown here is derived from an EMBL/GenBank/DDBJ whole genome shotgun (WGS) entry which is preliminary data.</text>
</comment>
<dbReference type="CDD" id="cd05403">
    <property type="entry name" value="NT_KNTase_like"/>
    <property type="match status" value="1"/>
</dbReference>
<feature type="domain" description="Polymerase beta nucleotidyltransferase" evidence="1">
    <location>
        <begin position="28"/>
        <end position="59"/>
    </location>
</feature>
<dbReference type="GO" id="GO:0016740">
    <property type="term" value="F:transferase activity"/>
    <property type="evidence" value="ECO:0007669"/>
    <property type="project" value="UniProtKB-KW"/>
</dbReference>
<dbReference type="InterPro" id="IPR043519">
    <property type="entry name" value="NT_sf"/>
</dbReference>
<name>A0A6N7VZ51_ACIFE</name>
<dbReference type="Pfam" id="PF18765">
    <property type="entry name" value="Polbeta"/>
    <property type="match status" value="1"/>
</dbReference>
<accession>A0A6N7VZ51</accession>
<evidence type="ECO:0000313" key="3">
    <source>
        <dbReference type="Proteomes" id="UP000441455"/>
    </source>
</evidence>
<dbReference type="EMBL" id="VULN01000009">
    <property type="protein sequence ID" value="MSS82421.1"/>
    <property type="molecule type" value="Genomic_DNA"/>
</dbReference>
<proteinExistence type="predicted"/>
<gene>
    <name evidence="2" type="ORF">FX155_07415</name>
</gene>
<dbReference type="Gene3D" id="3.30.460.10">
    <property type="entry name" value="Beta Polymerase, domain 2"/>
    <property type="match status" value="1"/>
</dbReference>
<evidence type="ECO:0000259" key="1">
    <source>
        <dbReference type="Pfam" id="PF18765"/>
    </source>
</evidence>